<name>A0A8J4EXX1_9CHLO</name>
<feature type="region of interest" description="Disordered" evidence="4">
    <location>
        <begin position="195"/>
        <end position="228"/>
    </location>
</feature>
<dbReference type="EMBL" id="BNCO01000010">
    <property type="protein sequence ID" value="GIL51277.1"/>
    <property type="molecule type" value="Genomic_DNA"/>
</dbReference>
<feature type="region of interest" description="Disordered" evidence="4">
    <location>
        <begin position="52"/>
        <end position="91"/>
    </location>
</feature>
<evidence type="ECO:0000259" key="5">
    <source>
        <dbReference type="PROSITE" id="PS01031"/>
    </source>
</evidence>
<dbReference type="PROSITE" id="PS01031">
    <property type="entry name" value="SHSP"/>
    <property type="match status" value="1"/>
</dbReference>
<dbReference type="CDD" id="cd06464">
    <property type="entry name" value="ACD_sHsps-like"/>
    <property type="match status" value="1"/>
</dbReference>
<sequence>MFFASATHPIFSLAKHAPGAMLCAISNRLPFAASTARYAKAAPFQPPTRSFLTRAQKESSHPQDASAQQPNSEGGSQLQARSPQGDLSMMPLGTIMPVPFRRMADHMLQMQREMDSLMGAFGMPSSLMTDPWDIFDRAAAPLVARRGVGGLGRMVPLDVSEDDKCYTVTAEVPGFDKSEIKVSVSEDGVLTMTGAHEEGSLSGAEVSKDEEAASKKEGEAGQPRVVKGGSRRYESFVRSIQLPDDADMGAITANTQHGVLALRIPKTAKPASKVREIPVA</sequence>
<evidence type="ECO:0000313" key="6">
    <source>
        <dbReference type="EMBL" id="GIL51277.1"/>
    </source>
</evidence>
<dbReference type="AlphaFoldDB" id="A0A8J4EXX1"/>
<dbReference type="Proteomes" id="UP000747399">
    <property type="component" value="Unassembled WGS sequence"/>
</dbReference>
<feature type="compositionally biased region" description="Basic and acidic residues" evidence="4">
    <location>
        <begin position="206"/>
        <end position="219"/>
    </location>
</feature>
<comment type="caution">
    <text evidence="6">The sequence shown here is derived from an EMBL/GenBank/DDBJ whole genome shotgun (WGS) entry which is preliminary data.</text>
</comment>
<protein>
    <recommendedName>
        <fullName evidence="5">SHSP domain-containing protein</fullName>
    </recommendedName>
</protein>
<evidence type="ECO:0000256" key="4">
    <source>
        <dbReference type="SAM" id="MobiDB-lite"/>
    </source>
</evidence>
<dbReference type="InterPro" id="IPR002068">
    <property type="entry name" value="A-crystallin/Hsp20_dom"/>
</dbReference>
<dbReference type="InterPro" id="IPR008978">
    <property type="entry name" value="HSP20-like_chaperone"/>
</dbReference>
<dbReference type="Gene3D" id="2.60.40.790">
    <property type="match status" value="1"/>
</dbReference>
<evidence type="ECO:0000256" key="1">
    <source>
        <dbReference type="ARBA" id="ARBA00023016"/>
    </source>
</evidence>
<proteinExistence type="inferred from homology"/>
<feature type="domain" description="SHSP" evidence="5">
    <location>
        <begin position="148"/>
        <end position="280"/>
    </location>
</feature>
<evidence type="ECO:0000256" key="2">
    <source>
        <dbReference type="PROSITE-ProRule" id="PRU00285"/>
    </source>
</evidence>
<dbReference type="GO" id="GO:0009408">
    <property type="term" value="P:response to heat"/>
    <property type="evidence" value="ECO:0007669"/>
    <property type="project" value="InterPro"/>
</dbReference>
<dbReference type="PANTHER" id="PTHR46733:SF4">
    <property type="entry name" value="HEAT SHOCK PROTEIN 21, CHLOROPLASTIC"/>
    <property type="match status" value="1"/>
</dbReference>
<evidence type="ECO:0000313" key="7">
    <source>
        <dbReference type="Proteomes" id="UP000747399"/>
    </source>
</evidence>
<reference evidence="6" key="1">
    <citation type="journal article" date="2021" name="Proc. Natl. Acad. Sci. U.S.A.">
        <title>Three genomes in the algal genus Volvox reveal the fate of a haploid sex-determining region after a transition to homothallism.</title>
        <authorList>
            <person name="Yamamoto K."/>
            <person name="Hamaji T."/>
            <person name="Kawai-Toyooka H."/>
            <person name="Matsuzaki R."/>
            <person name="Takahashi F."/>
            <person name="Nishimura Y."/>
            <person name="Kawachi M."/>
            <person name="Noguchi H."/>
            <person name="Minakuchi Y."/>
            <person name="Umen J.G."/>
            <person name="Toyoda A."/>
            <person name="Nozaki H."/>
        </authorList>
    </citation>
    <scope>NUCLEOTIDE SEQUENCE</scope>
    <source>
        <strain evidence="6">NIES-3780</strain>
    </source>
</reference>
<accession>A0A8J4EXX1</accession>
<gene>
    <name evidence="6" type="ORF">Vafri_7117</name>
</gene>
<dbReference type="SUPFAM" id="SSF49764">
    <property type="entry name" value="HSP20-like chaperones"/>
    <property type="match status" value="1"/>
</dbReference>
<comment type="similarity">
    <text evidence="2 3">Belongs to the small heat shock protein (HSP20) family.</text>
</comment>
<organism evidence="6 7">
    <name type="scientific">Volvox africanus</name>
    <dbReference type="NCBI Taxonomy" id="51714"/>
    <lineage>
        <taxon>Eukaryota</taxon>
        <taxon>Viridiplantae</taxon>
        <taxon>Chlorophyta</taxon>
        <taxon>core chlorophytes</taxon>
        <taxon>Chlorophyceae</taxon>
        <taxon>CS clade</taxon>
        <taxon>Chlamydomonadales</taxon>
        <taxon>Volvocaceae</taxon>
        <taxon>Volvox</taxon>
    </lineage>
</organism>
<evidence type="ECO:0000256" key="3">
    <source>
        <dbReference type="RuleBase" id="RU003616"/>
    </source>
</evidence>
<dbReference type="Pfam" id="PF00011">
    <property type="entry name" value="HSP20"/>
    <property type="match status" value="1"/>
</dbReference>
<dbReference type="InterPro" id="IPR044587">
    <property type="entry name" value="HSP21-like"/>
</dbReference>
<feature type="compositionally biased region" description="Polar residues" evidence="4">
    <location>
        <begin position="62"/>
        <end position="82"/>
    </location>
</feature>
<keyword evidence="1" id="KW-0346">Stress response</keyword>
<dbReference type="PANTHER" id="PTHR46733">
    <property type="entry name" value="26.5 KDA HEAT SHOCK PROTEIN, MITOCHONDRIAL"/>
    <property type="match status" value="1"/>
</dbReference>
<keyword evidence="7" id="KW-1185">Reference proteome</keyword>